<dbReference type="Gene3D" id="3.40.630.30">
    <property type="match status" value="1"/>
</dbReference>
<dbReference type="Proteomes" id="UP000571017">
    <property type="component" value="Unassembled WGS sequence"/>
</dbReference>
<accession>A0A838CRH2</accession>
<keyword evidence="2" id="KW-0808">Transferase</keyword>
<reference evidence="2 3" key="1">
    <citation type="journal article" date="2004" name="Extremophiles">
        <title>Halobacillus locisalis sp. nov., a halophilic bacterium isolated from a marine solar saltern of the Yellow Sea in Korea.</title>
        <authorList>
            <person name="Yoon J.H."/>
            <person name="Kang K.H."/>
            <person name="Oh T.K."/>
            <person name="Park Y.H."/>
        </authorList>
    </citation>
    <scope>NUCLEOTIDE SEQUENCE [LARGE SCALE GENOMIC DNA]</scope>
    <source>
        <strain evidence="2 3">KCTC 3788</strain>
    </source>
</reference>
<sequence length="245" mass="28218">MSDLTSSRAFVNQFVIPRLIQLSRYHFFFFCHDTTLFCWSCGSFFTLSYFFARLNLSRKATIPYSKLDKLYAGDDFLDTRELNGSDAEVYYELRLEALLTNPDAFITTYEQEKQKPNPLKTTAERLDSDISRTFGLFIEEKLSGVVTVMKQTHPKFSHKATILAMYISPSARRKGGAAKLLQEVITFAKAINLELLQLSVVTENQPAKQLYEKVGFESFGIEEKAIKLPNRYLDEEHMVLFLQNE</sequence>
<dbReference type="SUPFAM" id="SSF55729">
    <property type="entry name" value="Acyl-CoA N-acyltransferases (Nat)"/>
    <property type="match status" value="1"/>
</dbReference>
<organism evidence="2 3">
    <name type="scientific">Halobacillus locisalis</name>
    <dbReference type="NCBI Taxonomy" id="220753"/>
    <lineage>
        <taxon>Bacteria</taxon>
        <taxon>Bacillati</taxon>
        <taxon>Bacillota</taxon>
        <taxon>Bacilli</taxon>
        <taxon>Bacillales</taxon>
        <taxon>Bacillaceae</taxon>
        <taxon>Halobacillus</taxon>
    </lineage>
</organism>
<dbReference type="CDD" id="cd04301">
    <property type="entry name" value="NAT_SF"/>
    <property type="match status" value="1"/>
</dbReference>
<dbReference type="InterPro" id="IPR016181">
    <property type="entry name" value="Acyl_CoA_acyltransferase"/>
</dbReference>
<comment type="caution">
    <text evidence="2">The sequence shown here is derived from an EMBL/GenBank/DDBJ whole genome shotgun (WGS) entry which is preliminary data.</text>
</comment>
<feature type="domain" description="N-acetyltransferase" evidence="1">
    <location>
        <begin position="77"/>
        <end position="243"/>
    </location>
</feature>
<gene>
    <name evidence="2" type="ORF">H0266_06765</name>
</gene>
<evidence type="ECO:0000313" key="2">
    <source>
        <dbReference type="EMBL" id="MBA2174610.1"/>
    </source>
</evidence>
<name>A0A838CRH2_9BACI</name>
<dbReference type="InterPro" id="IPR000182">
    <property type="entry name" value="GNAT_dom"/>
</dbReference>
<dbReference type="PANTHER" id="PTHR43072:SF60">
    <property type="entry name" value="L-2,4-DIAMINOBUTYRIC ACID ACETYLTRANSFERASE"/>
    <property type="match status" value="1"/>
</dbReference>
<dbReference type="PANTHER" id="PTHR43072">
    <property type="entry name" value="N-ACETYLTRANSFERASE"/>
    <property type="match status" value="1"/>
</dbReference>
<proteinExistence type="predicted"/>
<dbReference type="EMBL" id="JACEFG010000001">
    <property type="protein sequence ID" value="MBA2174610.1"/>
    <property type="molecule type" value="Genomic_DNA"/>
</dbReference>
<dbReference type="GO" id="GO:0016747">
    <property type="term" value="F:acyltransferase activity, transferring groups other than amino-acyl groups"/>
    <property type="evidence" value="ECO:0007669"/>
    <property type="project" value="InterPro"/>
</dbReference>
<dbReference type="AlphaFoldDB" id="A0A838CRH2"/>
<keyword evidence="3" id="KW-1185">Reference proteome</keyword>
<evidence type="ECO:0000313" key="3">
    <source>
        <dbReference type="Proteomes" id="UP000571017"/>
    </source>
</evidence>
<protein>
    <submittedName>
        <fullName evidence="2">GNAT family N-acetyltransferase</fullName>
    </submittedName>
</protein>
<evidence type="ECO:0000259" key="1">
    <source>
        <dbReference type="PROSITE" id="PS51186"/>
    </source>
</evidence>
<dbReference type="PROSITE" id="PS51186">
    <property type="entry name" value="GNAT"/>
    <property type="match status" value="1"/>
</dbReference>
<dbReference type="Pfam" id="PF00583">
    <property type="entry name" value="Acetyltransf_1"/>
    <property type="match status" value="1"/>
</dbReference>